<comment type="similarity">
    <text evidence="4">Belongs to the class I-like SAM-binding methyltransferase superfamily. RNA M5U methyltransferase family.</text>
</comment>
<feature type="binding site" evidence="4">
    <location>
        <position position="241"/>
    </location>
    <ligand>
        <name>S-adenosyl-L-methionine</name>
        <dbReference type="ChEBI" id="CHEBI:59789"/>
    </ligand>
</feature>
<dbReference type="NCBIfam" id="TIGR00479">
    <property type="entry name" value="rumA"/>
    <property type="match status" value="1"/>
</dbReference>
<evidence type="ECO:0000256" key="4">
    <source>
        <dbReference type="PROSITE-ProRule" id="PRU01024"/>
    </source>
</evidence>
<feature type="binding site" evidence="4">
    <location>
        <position position="262"/>
    </location>
    <ligand>
        <name>S-adenosyl-L-methionine</name>
        <dbReference type="ChEBI" id="CHEBI:59789"/>
    </ligand>
</feature>
<dbReference type="EMBL" id="VUMM01000006">
    <property type="protein sequence ID" value="MSS01412.1"/>
    <property type="molecule type" value="Genomic_DNA"/>
</dbReference>
<feature type="active site" evidence="5">
    <location>
        <position position="337"/>
    </location>
</feature>
<evidence type="ECO:0000256" key="3">
    <source>
        <dbReference type="ARBA" id="ARBA00022691"/>
    </source>
</evidence>
<dbReference type="SUPFAM" id="SSF53335">
    <property type="entry name" value="S-adenosyl-L-methionine-dependent methyltransferases"/>
    <property type="match status" value="1"/>
</dbReference>
<dbReference type="InterPro" id="IPR030390">
    <property type="entry name" value="MeTrfase_TrmA_AS"/>
</dbReference>
<keyword evidence="3 4" id="KW-0949">S-adenosyl-L-methionine</keyword>
<evidence type="ECO:0000313" key="6">
    <source>
        <dbReference type="EMBL" id="MSS01412.1"/>
    </source>
</evidence>
<dbReference type="InterPro" id="IPR010280">
    <property type="entry name" value="U5_MeTrfase_fam"/>
</dbReference>
<keyword evidence="1 4" id="KW-0489">Methyltransferase</keyword>
<dbReference type="FunFam" id="2.40.50.1070:FF:000003">
    <property type="entry name" value="23S rRNA (Uracil-5-)-methyltransferase RumA"/>
    <property type="match status" value="1"/>
</dbReference>
<name>A0A7X2T3F5_9FIRM</name>
<dbReference type="Pfam" id="PF05958">
    <property type="entry name" value="tRNA_U5-meth_tr"/>
    <property type="match status" value="1"/>
</dbReference>
<dbReference type="AlphaFoldDB" id="A0A7X2T3F5"/>
<dbReference type="EC" id="2.1.1.190" evidence="6"/>
<feature type="binding site" evidence="4">
    <location>
        <position position="212"/>
    </location>
    <ligand>
        <name>S-adenosyl-L-methionine</name>
        <dbReference type="ChEBI" id="CHEBI:59789"/>
    </ligand>
</feature>
<dbReference type="GO" id="GO:0070041">
    <property type="term" value="F:rRNA (uridine-C5-)-methyltransferase activity"/>
    <property type="evidence" value="ECO:0007669"/>
    <property type="project" value="TreeGrafter"/>
</dbReference>
<dbReference type="FunFam" id="3.40.50.150:FF:000009">
    <property type="entry name" value="23S rRNA (Uracil(1939)-C(5))-methyltransferase RlmD"/>
    <property type="match status" value="1"/>
</dbReference>
<reference evidence="6 7" key="1">
    <citation type="submission" date="2019-08" db="EMBL/GenBank/DDBJ databases">
        <title>In-depth cultivation of the pig gut microbiome towards novel bacterial diversity and tailored functional studies.</title>
        <authorList>
            <person name="Wylensek D."/>
            <person name="Hitch T.C.A."/>
            <person name="Clavel T."/>
        </authorList>
    </citation>
    <scope>NUCLEOTIDE SEQUENCE [LARGE SCALE GENOMIC DNA]</scope>
    <source>
        <strain evidence="6 7">LKV-178-WT-2G</strain>
    </source>
</reference>
<dbReference type="InterPro" id="IPR029063">
    <property type="entry name" value="SAM-dependent_MTases_sf"/>
</dbReference>
<feature type="active site" description="Nucleophile" evidence="4">
    <location>
        <position position="337"/>
    </location>
</feature>
<evidence type="ECO:0000256" key="5">
    <source>
        <dbReference type="PROSITE-ProRule" id="PRU10015"/>
    </source>
</evidence>
<feature type="binding site" evidence="4">
    <location>
        <position position="310"/>
    </location>
    <ligand>
        <name>S-adenosyl-L-methionine</name>
        <dbReference type="ChEBI" id="CHEBI:59789"/>
    </ligand>
</feature>
<dbReference type="PANTHER" id="PTHR11061">
    <property type="entry name" value="RNA M5U METHYLTRANSFERASE"/>
    <property type="match status" value="1"/>
</dbReference>
<gene>
    <name evidence="6" type="primary">rlmD</name>
    <name evidence="6" type="ORF">FYJ50_04725</name>
</gene>
<accession>A0A7X2T3F5</accession>
<dbReference type="PANTHER" id="PTHR11061:SF30">
    <property type="entry name" value="TRNA (URACIL(54)-C(5))-METHYLTRANSFERASE"/>
    <property type="match status" value="1"/>
</dbReference>
<protein>
    <submittedName>
        <fullName evidence="6">23S rRNA (Uracil(1939)-C(5))-methyltransferase RlmD</fullName>
        <ecNumber evidence="6">2.1.1.190</ecNumber>
    </submittedName>
</protein>
<comment type="caution">
    <text evidence="6">The sequence shown here is derived from an EMBL/GenBank/DDBJ whole genome shotgun (WGS) entry which is preliminary data.</text>
</comment>
<organism evidence="6 7">
    <name type="scientific">Floccifex porci</name>
    <dbReference type="NCBI Taxonomy" id="2606629"/>
    <lineage>
        <taxon>Bacteria</taxon>
        <taxon>Bacillati</taxon>
        <taxon>Bacillota</taxon>
        <taxon>Erysipelotrichia</taxon>
        <taxon>Erysipelotrichales</taxon>
        <taxon>Erysipelotrichaceae</taxon>
        <taxon>Floccifex</taxon>
    </lineage>
</organism>
<evidence type="ECO:0000256" key="2">
    <source>
        <dbReference type="ARBA" id="ARBA00022679"/>
    </source>
</evidence>
<dbReference type="Gene3D" id="2.40.50.1070">
    <property type="match status" value="1"/>
</dbReference>
<dbReference type="PROSITE" id="PS01230">
    <property type="entry name" value="TRMA_1"/>
    <property type="match status" value="1"/>
</dbReference>
<dbReference type="CDD" id="cd02440">
    <property type="entry name" value="AdoMet_MTases"/>
    <property type="match status" value="1"/>
</dbReference>
<evidence type="ECO:0000256" key="1">
    <source>
        <dbReference type="ARBA" id="ARBA00022603"/>
    </source>
</evidence>
<dbReference type="Proteomes" id="UP000470082">
    <property type="component" value="Unassembled WGS sequence"/>
</dbReference>
<dbReference type="RefSeq" id="WP_154459947.1">
    <property type="nucleotide sequence ID" value="NZ_VUMM01000006.1"/>
</dbReference>
<evidence type="ECO:0000313" key="7">
    <source>
        <dbReference type="Proteomes" id="UP000470082"/>
    </source>
</evidence>
<keyword evidence="2 4" id="KW-0808">Transferase</keyword>
<dbReference type="PROSITE" id="PS51687">
    <property type="entry name" value="SAM_MT_RNA_M5U"/>
    <property type="match status" value="1"/>
</dbReference>
<dbReference type="Gene3D" id="3.40.50.150">
    <property type="entry name" value="Vaccinia Virus protein VP39"/>
    <property type="match status" value="1"/>
</dbReference>
<sequence length="398" mass="45726">MKCKVSKICGGCSYLNLSKEEQAQKKKQAVSELINRYHLKLKVNDIYMAEQDLQYRNKVIVGFAKEKGIIYSGLYAAKSHRVCHSENCFMHPEIINEIIKDITKMMQSMKIELYNERTGTGLLRHVLIRYAHKTDEIMIVFVTSQKMFPSRKNIVKALTSKYPQIKTIVQNINPRRTSIVLQDESIVLYGKGYITDELCGLKISFSFDSFYQIHSQQCEVLYKLAKIKLHLSPEETVLDTYCGTGTIGLTLADSCKKVTGVERNGEAINFARQNAKQNNIDNIQFVQMDSTQFMKEAKKYHTRYDAIVLDPPRAGTTKEFIENACALEPKKILYISCDPNTLMRDLVQFRKQGYVSNKVDLVDMFPRTEHVESVVLLSKMKTPANNRVLNSTKYKKKH</sequence>
<proteinExistence type="inferred from homology"/>
<dbReference type="GO" id="GO:0070475">
    <property type="term" value="P:rRNA base methylation"/>
    <property type="evidence" value="ECO:0007669"/>
    <property type="project" value="TreeGrafter"/>
</dbReference>
<keyword evidence="7" id="KW-1185">Reference proteome</keyword>